<reference evidence="3 4" key="1">
    <citation type="submission" date="2016-11" db="EMBL/GenBank/DDBJ databases">
        <authorList>
            <person name="Jaros S."/>
            <person name="Januszkiewicz K."/>
            <person name="Wedrychowicz H."/>
        </authorList>
    </citation>
    <scope>NUCLEOTIDE SEQUENCE [LARGE SCALE GENOMIC DNA]</scope>
    <source>
        <strain evidence="3 4">DSM 18231</strain>
    </source>
</reference>
<sequence length="144" mass="16159">MSVPVDPRSKEDGFEHHDADVNVLLMIGFGLLAALALSLAGVGLLVSYYESKPEAMVTPFERETVIPPQPRLENNPFLNAQQVMRDGEEQLRHYAWVDRAAGIARIPLRRAQDLLLERGWPAPAEPGDQQNVRLQQAKQRAEPR</sequence>
<dbReference type="RefSeq" id="WP_073300220.1">
    <property type="nucleotide sequence ID" value="NZ_FQXA01000002.1"/>
</dbReference>
<keyword evidence="2" id="KW-0812">Transmembrane</keyword>
<accession>A0A1M5N9V0</accession>
<dbReference type="GeneID" id="98637881"/>
<keyword evidence="2" id="KW-1133">Transmembrane helix</keyword>
<protein>
    <submittedName>
        <fullName evidence="3">Uncharacterized protein</fullName>
    </submittedName>
</protein>
<evidence type="ECO:0000313" key="4">
    <source>
        <dbReference type="Proteomes" id="UP000184000"/>
    </source>
</evidence>
<proteinExistence type="predicted"/>
<feature type="transmembrane region" description="Helical" evidence="2">
    <location>
        <begin position="23"/>
        <end position="46"/>
    </location>
</feature>
<evidence type="ECO:0000256" key="2">
    <source>
        <dbReference type="SAM" id="Phobius"/>
    </source>
</evidence>
<feature type="region of interest" description="Disordered" evidence="1">
    <location>
        <begin position="120"/>
        <end position="144"/>
    </location>
</feature>
<evidence type="ECO:0000313" key="3">
    <source>
        <dbReference type="EMBL" id="SHG86366.1"/>
    </source>
</evidence>
<keyword evidence="2" id="KW-0472">Membrane</keyword>
<name>A0A1M5N9V0_9GAMM</name>
<dbReference type="EMBL" id="FQXA01000002">
    <property type="protein sequence ID" value="SHG86366.1"/>
    <property type="molecule type" value="Genomic_DNA"/>
</dbReference>
<gene>
    <name evidence="3" type="ORF">SAMN02744645_1750</name>
</gene>
<dbReference type="AlphaFoldDB" id="A0A1M5N9V0"/>
<dbReference type="Proteomes" id="UP000184000">
    <property type="component" value="Unassembled WGS sequence"/>
</dbReference>
<feature type="compositionally biased region" description="Polar residues" evidence="1">
    <location>
        <begin position="128"/>
        <end position="138"/>
    </location>
</feature>
<organism evidence="3 4">
    <name type="scientific">Stutzerimonas xanthomarina DSM 18231</name>
    <dbReference type="NCBI Taxonomy" id="1403346"/>
    <lineage>
        <taxon>Bacteria</taxon>
        <taxon>Pseudomonadati</taxon>
        <taxon>Pseudomonadota</taxon>
        <taxon>Gammaproteobacteria</taxon>
        <taxon>Pseudomonadales</taxon>
        <taxon>Pseudomonadaceae</taxon>
        <taxon>Stutzerimonas</taxon>
    </lineage>
</organism>
<evidence type="ECO:0000256" key="1">
    <source>
        <dbReference type="SAM" id="MobiDB-lite"/>
    </source>
</evidence>